<dbReference type="AlphaFoldDB" id="A0A064CLC8"/>
<organism evidence="1 2">
    <name type="scientific">Mycolicibacterium aromaticivorans JS19b1 = JCM 16368</name>
    <dbReference type="NCBI Taxonomy" id="1440774"/>
    <lineage>
        <taxon>Bacteria</taxon>
        <taxon>Bacillati</taxon>
        <taxon>Actinomycetota</taxon>
        <taxon>Actinomycetes</taxon>
        <taxon>Mycobacteriales</taxon>
        <taxon>Mycobacteriaceae</taxon>
        <taxon>Mycolicibacterium</taxon>
    </lineage>
</organism>
<gene>
    <name evidence="1" type="ORF">Y900_016350</name>
</gene>
<protein>
    <submittedName>
        <fullName evidence="1">Uncharacterized protein</fullName>
    </submittedName>
</protein>
<evidence type="ECO:0000313" key="2">
    <source>
        <dbReference type="Proteomes" id="UP000022835"/>
    </source>
</evidence>
<keyword evidence="2" id="KW-1185">Reference proteome</keyword>
<accession>A0A064CLC8</accession>
<dbReference type="eggNOG" id="ENOG50321GE">
    <property type="taxonomic scope" value="Bacteria"/>
</dbReference>
<name>A0A064CLC8_9MYCO</name>
<sequence length="130" mass="13873">MNATMTAMPDQPDLWGPNYDGWEFELTNTTDHDLVFVADITANVASYPPRIAAGATAFLKGKSRAKGGPANCNFAYRHPDHLVNAGGIAIAASADARRARMTASSTGTTEVLHTAHPAVNSVQTVTYKQR</sequence>
<dbReference type="RefSeq" id="WP_036343113.1">
    <property type="nucleotide sequence ID" value="NZ_JALN02000001.1"/>
</dbReference>
<dbReference type="Proteomes" id="UP000022835">
    <property type="component" value="Unassembled WGS sequence"/>
</dbReference>
<proteinExistence type="predicted"/>
<dbReference type="OrthoDB" id="4624699at2"/>
<evidence type="ECO:0000313" key="1">
    <source>
        <dbReference type="EMBL" id="KDF00472.1"/>
    </source>
</evidence>
<comment type="caution">
    <text evidence="1">The sequence shown here is derived from an EMBL/GenBank/DDBJ whole genome shotgun (WGS) entry which is preliminary data.</text>
</comment>
<dbReference type="EMBL" id="JALN02000001">
    <property type="protein sequence ID" value="KDF00472.1"/>
    <property type="molecule type" value="Genomic_DNA"/>
</dbReference>
<reference evidence="1" key="1">
    <citation type="submission" date="2014-05" db="EMBL/GenBank/DDBJ databases">
        <title>Genome sequence of Mycobacterium aromaticivorans strain JS19b1T (= DSM 45407T).</title>
        <authorList>
            <person name="Kwak Y."/>
            <person name="Park G.-S."/>
            <person name="Li Q.X."/>
            <person name="Lee S.-E."/>
            <person name="Shin J.-H."/>
        </authorList>
    </citation>
    <scope>NUCLEOTIDE SEQUENCE [LARGE SCALE GENOMIC DNA]</scope>
    <source>
        <strain evidence="1">JS19b1</strain>
    </source>
</reference>